<dbReference type="PROSITE" id="PS51463">
    <property type="entry name" value="P_GLUCOSE_ISOMERASE_3"/>
    <property type="match status" value="1"/>
</dbReference>
<reference evidence="9" key="2">
    <citation type="submission" date="2021-04" db="EMBL/GenBank/DDBJ databases">
        <authorList>
            <person name="Gilroy R."/>
        </authorList>
    </citation>
    <scope>NUCLEOTIDE SEQUENCE</scope>
    <source>
        <strain evidence="9">CHK186-16707</strain>
    </source>
</reference>
<gene>
    <name evidence="9" type="ORF">H9962_09810</name>
</gene>
<dbReference type="AlphaFoldDB" id="A0A9D2HFF5"/>
<dbReference type="GO" id="GO:0004347">
    <property type="term" value="F:glucose-6-phosphate isomerase activity"/>
    <property type="evidence" value="ECO:0007669"/>
    <property type="project" value="UniProtKB-EC"/>
</dbReference>
<dbReference type="InterPro" id="IPR018189">
    <property type="entry name" value="Phosphoglucose_isomerase_CS"/>
</dbReference>
<dbReference type="Proteomes" id="UP000824225">
    <property type="component" value="Unassembled WGS sequence"/>
</dbReference>
<dbReference type="GO" id="GO:0006096">
    <property type="term" value="P:glycolytic process"/>
    <property type="evidence" value="ECO:0007669"/>
    <property type="project" value="UniProtKB-KW"/>
</dbReference>
<dbReference type="EMBL" id="DXAN01000032">
    <property type="protein sequence ID" value="HJA09462.1"/>
    <property type="molecule type" value="Genomic_DNA"/>
</dbReference>
<comment type="caution">
    <text evidence="9">The sequence shown here is derived from an EMBL/GenBank/DDBJ whole genome shotgun (WGS) entry which is preliminary data.</text>
</comment>
<dbReference type="CDD" id="cd05015">
    <property type="entry name" value="SIS_PGI_1"/>
    <property type="match status" value="1"/>
</dbReference>
<dbReference type="EC" id="5.3.1.9" evidence="3 8"/>
<proteinExistence type="inferred from homology"/>
<evidence type="ECO:0000256" key="3">
    <source>
        <dbReference type="ARBA" id="ARBA00011952"/>
    </source>
</evidence>
<dbReference type="GO" id="GO:0005829">
    <property type="term" value="C:cytosol"/>
    <property type="evidence" value="ECO:0007669"/>
    <property type="project" value="TreeGrafter"/>
</dbReference>
<dbReference type="PRINTS" id="PR00662">
    <property type="entry name" value="G6PISOMERASE"/>
</dbReference>
<dbReference type="InterPro" id="IPR046348">
    <property type="entry name" value="SIS_dom_sf"/>
</dbReference>
<dbReference type="GO" id="GO:0006094">
    <property type="term" value="P:gluconeogenesis"/>
    <property type="evidence" value="ECO:0007669"/>
    <property type="project" value="UniProtKB-KW"/>
</dbReference>
<dbReference type="GO" id="GO:0051156">
    <property type="term" value="P:glucose 6-phosphate metabolic process"/>
    <property type="evidence" value="ECO:0007669"/>
    <property type="project" value="TreeGrafter"/>
</dbReference>
<name>A0A9D2HFF5_9BACT</name>
<dbReference type="PANTHER" id="PTHR11469:SF1">
    <property type="entry name" value="GLUCOSE-6-PHOSPHATE ISOMERASE"/>
    <property type="match status" value="1"/>
</dbReference>
<protein>
    <recommendedName>
        <fullName evidence="3 8">Glucose-6-phosphate isomerase</fullName>
        <ecNumber evidence="3 8">5.3.1.9</ecNumber>
    </recommendedName>
</protein>
<comment type="catalytic activity">
    <reaction evidence="7 8">
        <text>alpha-D-glucose 6-phosphate = beta-D-fructose 6-phosphate</text>
        <dbReference type="Rhea" id="RHEA:11816"/>
        <dbReference type="ChEBI" id="CHEBI:57634"/>
        <dbReference type="ChEBI" id="CHEBI:58225"/>
        <dbReference type="EC" id="5.3.1.9"/>
    </reaction>
</comment>
<dbReference type="InterPro" id="IPR035476">
    <property type="entry name" value="SIS_PGI_1"/>
</dbReference>
<evidence type="ECO:0000256" key="1">
    <source>
        <dbReference type="ARBA" id="ARBA00004926"/>
    </source>
</evidence>
<dbReference type="Pfam" id="PF00342">
    <property type="entry name" value="PGI"/>
    <property type="match status" value="1"/>
</dbReference>
<dbReference type="InterPro" id="IPR001672">
    <property type="entry name" value="G6P_Isomerase"/>
</dbReference>
<keyword evidence="6 8" id="KW-0413">Isomerase</keyword>
<dbReference type="PROSITE" id="PS00765">
    <property type="entry name" value="P_GLUCOSE_ISOMERASE_1"/>
    <property type="match status" value="1"/>
</dbReference>
<evidence type="ECO:0000256" key="5">
    <source>
        <dbReference type="ARBA" id="ARBA00023152"/>
    </source>
</evidence>
<evidence type="ECO:0000313" key="10">
    <source>
        <dbReference type="Proteomes" id="UP000824225"/>
    </source>
</evidence>
<evidence type="ECO:0000256" key="6">
    <source>
        <dbReference type="ARBA" id="ARBA00023235"/>
    </source>
</evidence>
<evidence type="ECO:0000256" key="4">
    <source>
        <dbReference type="ARBA" id="ARBA00022432"/>
    </source>
</evidence>
<evidence type="ECO:0000256" key="2">
    <source>
        <dbReference type="ARBA" id="ARBA00006604"/>
    </source>
</evidence>
<comment type="pathway">
    <text evidence="1 8">Carbohydrate degradation; glycolysis; D-glyceraldehyde 3-phosphate and glycerone phosphate from D-glucose: step 2/4.</text>
</comment>
<sequence>MSNLTLDWSHAWPSFSAPAKRPGVSCPSGGGRNAVAAAEPYAARLERSLPELPFLTLPFAEQLSGQLDGHTEFLHSFRHMLVLGIGGSALGARALQKAFFPAQDRPGHNGPWLWIADNVDPDGFEALLEKLPPEETLVAVISKSGGTIETVSQYLLVLPWLQKRLPGTWQEHLFVVTDAQAGFLRDEADHHFLRSLPVPEGLGGRYSVLSAVGLVPAAFLGVDWKALLRGACDVGRPLAAEPAALAEHSAWRLAMWASHLAFSGKSQLIFFCYAPAWAAFGPWFAQLWAESLGKDGRGTMPVPAVGVTDQHSLLQMFLGGPLDKGCLFLSAPAPRGPVLEPQAAPWSWLTGKSLGDILEAETLATRMSLVQRGVPLVHVAAPDCGEYAAGRLIMLLEATTVFTGWISGINPLDQPAVEEGKKLARGRLGAPGSESDAERLTRFTERDAKADISRV</sequence>
<organism evidence="9 10">
    <name type="scientific">Candidatus Mailhella merdigallinarum</name>
    <dbReference type="NCBI Taxonomy" id="2838658"/>
    <lineage>
        <taxon>Bacteria</taxon>
        <taxon>Pseudomonadati</taxon>
        <taxon>Thermodesulfobacteriota</taxon>
        <taxon>Desulfovibrionia</taxon>
        <taxon>Desulfovibrionales</taxon>
        <taxon>Desulfovibrionaceae</taxon>
        <taxon>Mailhella</taxon>
    </lineage>
</organism>
<dbReference type="Gene3D" id="3.40.50.10490">
    <property type="entry name" value="Glucose-6-phosphate isomerase like protein, domain 1"/>
    <property type="match status" value="2"/>
</dbReference>
<dbReference type="SUPFAM" id="SSF53697">
    <property type="entry name" value="SIS domain"/>
    <property type="match status" value="1"/>
</dbReference>
<dbReference type="CDD" id="cd05016">
    <property type="entry name" value="SIS_PGI_2"/>
    <property type="match status" value="1"/>
</dbReference>
<accession>A0A9D2HFF5</accession>
<comment type="similarity">
    <text evidence="2 8">Belongs to the GPI family.</text>
</comment>
<reference evidence="9" key="1">
    <citation type="journal article" date="2021" name="PeerJ">
        <title>Extensive microbial diversity within the chicken gut microbiome revealed by metagenomics and culture.</title>
        <authorList>
            <person name="Gilroy R."/>
            <person name="Ravi A."/>
            <person name="Getino M."/>
            <person name="Pursley I."/>
            <person name="Horton D.L."/>
            <person name="Alikhan N.F."/>
            <person name="Baker D."/>
            <person name="Gharbi K."/>
            <person name="Hall N."/>
            <person name="Watson M."/>
            <person name="Adriaenssens E.M."/>
            <person name="Foster-Nyarko E."/>
            <person name="Jarju S."/>
            <person name="Secka A."/>
            <person name="Antonio M."/>
            <person name="Oren A."/>
            <person name="Chaudhuri R.R."/>
            <person name="La Ragione R."/>
            <person name="Hildebrand F."/>
            <person name="Pallen M.J."/>
        </authorList>
    </citation>
    <scope>NUCLEOTIDE SEQUENCE</scope>
    <source>
        <strain evidence="9">CHK186-16707</strain>
    </source>
</reference>
<keyword evidence="4 8" id="KW-0312">Gluconeogenesis</keyword>
<keyword evidence="5 8" id="KW-0324">Glycolysis</keyword>
<evidence type="ECO:0000313" key="9">
    <source>
        <dbReference type="EMBL" id="HJA09462.1"/>
    </source>
</evidence>
<dbReference type="GO" id="GO:0048029">
    <property type="term" value="F:monosaccharide binding"/>
    <property type="evidence" value="ECO:0007669"/>
    <property type="project" value="TreeGrafter"/>
</dbReference>
<dbReference type="GO" id="GO:0097367">
    <property type="term" value="F:carbohydrate derivative binding"/>
    <property type="evidence" value="ECO:0007669"/>
    <property type="project" value="InterPro"/>
</dbReference>
<dbReference type="PANTHER" id="PTHR11469">
    <property type="entry name" value="GLUCOSE-6-PHOSPHATE ISOMERASE"/>
    <property type="match status" value="1"/>
</dbReference>
<dbReference type="InterPro" id="IPR035482">
    <property type="entry name" value="SIS_PGI_2"/>
</dbReference>
<evidence type="ECO:0000256" key="7">
    <source>
        <dbReference type="ARBA" id="ARBA00029321"/>
    </source>
</evidence>
<evidence type="ECO:0000256" key="8">
    <source>
        <dbReference type="RuleBase" id="RU000612"/>
    </source>
</evidence>